<name>A0A9X2KA34_9ACTN</name>
<feature type="compositionally biased region" description="Polar residues" evidence="1">
    <location>
        <begin position="86"/>
        <end position="96"/>
    </location>
</feature>
<evidence type="ECO:0000256" key="1">
    <source>
        <dbReference type="SAM" id="MobiDB-lite"/>
    </source>
</evidence>
<evidence type="ECO:0000313" key="3">
    <source>
        <dbReference type="Proteomes" id="UP001139648"/>
    </source>
</evidence>
<protein>
    <submittedName>
        <fullName evidence="2">Uncharacterized protein</fullName>
    </submittedName>
</protein>
<feature type="compositionally biased region" description="Polar residues" evidence="1">
    <location>
        <begin position="142"/>
        <end position="155"/>
    </location>
</feature>
<dbReference type="AlphaFoldDB" id="A0A9X2KA34"/>
<comment type="caution">
    <text evidence="2">The sequence shown here is derived from an EMBL/GenBank/DDBJ whole genome shotgun (WGS) entry which is preliminary data.</text>
</comment>
<reference evidence="2" key="1">
    <citation type="submission" date="2022-06" db="EMBL/GenBank/DDBJ databases">
        <title>Sequencing the genomes of 1000 actinobacteria strains.</title>
        <authorList>
            <person name="Klenk H.-P."/>
        </authorList>
    </citation>
    <scope>NUCLEOTIDE SEQUENCE</scope>
    <source>
        <strain evidence="2">DSM 46694</strain>
    </source>
</reference>
<dbReference type="Proteomes" id="UP001139648">
    <property type="component" value="Unassembled WGS sequence"/>
</dbReference>
<dbReference type="RefSeq" id="WP_253758559.1">
    <property type="nucleotide sequence ID" value="NZ_BAABKA010000005.1"/>
</dbReference>
<gene>
    <name evidence="2" type="ORF">HD597_012370</name>
</gene>
<dbReference type="EMBL" id="JAMZEB010000002">
    <property type="protein sequence ID" value="MCP2365350.1"/>
    <property type="molecule type" value="Genomic_DNA"/>
</dbReference>
<organism evidence="2 3">
    <name type="scientific">Nonomuraea thailandensis</name>
    <dbReference type="NCBI Taxonomy" id="1188745"/>
    <lineage>
        <taxon>Bacteria</taxon>
        <taxon>Bacillati</taxon>
        <taxon>Actinomycetota</taxon>
        <taxon>Actinomycetes</taxon>
        <taxon>Streptosporangiales</taxon>
        <taxon>Streptosporangiaceae</taxon>
        <taxon>Nonomuraea</taxon>
    </lineage>
</organism>
<feature type="region of interest" description="Disordered" evidence="1">
    <location>
        <begin position="66"/>
        <end position="168"/>
    </location>
</feature>
<sequence length="168" mass="18378">MRAAGRRLVLASWTWHRGEWDSWESHGLLICDKEGWQPATGRPSGPVDPGRGPRCIKCLAWPPAAGTWSPKPDARREHRRTATTRSSLFAAQSTPQPFDREPPVRRRPNVDGIVLALKDGADPGQQGEPADLVTGEDRPVAENTSAWTSPSSSLAQRLLTRRQASAAS</sequence>
<evidence type="ECO:0000313" key="2">
    <source>
        <dbReference type="EMBL" id="MCP2365350.1"/>
    </source>
</evidence>
<keyword evidence="3" id="KW-1185">Reference proteome</keyword>
<accession>A0A9X2KA34</accession>
<proteinExistence type="predicted"/>